<evidence type="ECO:0000313" key="2">
    <source>
        <dbReference type="EMBL" id="KAJ8420852.1"/>
    </source>
</evidence>
<keyword evidence="3" id="KW-1185">Reference proteome</keyword>
<dbReference type="AlphaFoldDB" id="A0A9Q1GKB5"/>
<sequence length="211" mass="22076">MPALCNGGIHLRTSGSRYAQVPNPSSFMEDKTSISAQNHMLPKQIRPLVSRLPPQICQIYTKKPLALHYERASEGSLTSQPDLTRHIAYADALKFGLGGNGTALAISRTGLATLTGPVGGAVPFSMGLGSGSIDLARTGGPLDTPSRASCSSPVAGRSPAYRDDESPSSCSPYELPSLGLWSRIPQKASNLNPQATTPLQSVAPALTHVAT</sequence>
<proteinExistence type="predicted"/>
<protein>
    <submittedName>
        <fullName evidence="2">Uncharacterized protein</fullName>
    </submittedName>
</protein>
<feature type="region of interest" description="Disordered" evidence="1">
    <location>
        <begin position="136"/>
        <end position="172"/>
    </location>
</feature>
<reference evidence="2" key="1">
    <citation type="submission" date="2022-04" db="EMBL/GenBank/DDBJ databases">
        <title>Carnegiea gigantea Genome sequencing and assembly v2.</title>
        <authorList>
            <person name="Copetti D."/>
            <person name="Sanderson M.J."/>
            <person name="Burquez A."/>
            <person name="Wojciechowski M.F."/>
        </authorList>
    </citation>
    <scope>NUCLEOTIDE SEQUENCE</scope>
    <source>
        <strain evidence="2">SGP5-SGP5p</strain>
        <tissue evidence="2">Aerial part</tissue>
    </source>
</reference>
<evidence type="ECO:0000313" key="3">
    <source>
        <dbReference type="Proteomes" id="UP001153076"/>
    </source>
</evidence>
<gene>
    <name evidence="2" type="ORF">Cgig2_012328</name>
</gene>
<name>A0A9Q1GKB5_9CARY</name>
<comment type="caution">
    <text evidence="2">The sequence shown here is derived from an EMBL/GenBank/DDBJ whole genome shotgun (WGS) entry which is preliminary data.</text>
</comment>
<accession>A0A9Q1GKB5</accession>
<dbReference type="EMBL" id="JAKOGI010003095">
    <property type="protein sequence ID" value="KAJ8420852.1"/>
    <property type="molecule type" value="Genomic_DNA"/>
</dbReference>
<evidence type="ECO:0000256" key="1">
    <source>
        <dbReference type="SAM" id="MobiDB-lite"/>
    </source>
</evidence>
<dbReference type="Proteomes" id="UP001153076">
    <property type="component" value="Unassembled WGS sequence"/>
</dbReference>
<organism evidence="2 3">
    <name type="scientific">Carnegiea gigantea</name>
    <dbReference type="NCBI Taxonomy" id="171969"/>
    <lineage>
        <taxon>Eukaryota</taxon>
        <taxon>Viridiplantae</taxon>
        <taxon>Streptophyta</taxon>
        <taxon>Embryophyta</taxon>
        <taxon>Tracheophyta</taxon>
        <taxon>Spermatophyta</taxon>
        <taxon>Magnoliopsida</taxon>
        <taxon>eudicotyledons</taxon>
        <taxon>Gunneridae</taxon>
        <taxon>Pentapetalae</taxon>
        <taxon>Caryophyllales</taxon>
        <taxon>Cactineae</taxon>
        <taxon>Cactaceae</taxon>
        <taxon>Cactoideae</taxon>
        <taxon>Echinocereeae</taxon>
        <taxon>Carnegiea</taxon>
    </lineage>
</organism>